<evidence type="ECO:0000313" key="4">
    <source>
        <dbReference type="EMBL" id="TDX48038.1"/>
    </source>
</evidence>
<protein>
    <submittedName>
        <fullName evidence="4">Esterase/lipase</fullName>
    </submittedName>
</protein>
<dbReference type="Proteomes" id="UP000295832">
    <property type="component" value="Unassembled WGS sequence"/>
</dbReference>
<dbReference type="Gene3D" id="3.40.50.1820">
    <property type="entry name" value="alpha/beta hydrolase"/>
    <property type="match status" value="1"/>
</dbReference>
<evidence type="ECO:0000256" key="2">
    <source>
        <dbReference type="PIRSR" id="PIRSR017388-2"/>
    </source>
</evidence>
<dbReference type="AlphaFoldDB" id="A0A4R8GT93"/>
<feature type="domain" description="Serine aminopeptidase S33" evidence="3">
    <location>
        <begin position="19"/>
        <end position="228"/>
    </location>
</feature>
<dbReference type="EMBL" id="SOEG01000033">
    <property type="protein sequence ID" value="TDX48038.1"/>
    <property type="molecule type" value="Genomic_DNA"/>
</dbReference>
<dbReference type="InterPro" id="IPR029058">
    <property type="entry name" value="AB_hydrolase_fold"/>
</dbReference>
<feature type="active site" description="Nucleophile" evidence="1">
    <location>
        <position position="97"/>
    </location>
</feature>
<evidence type="ECO:0000256" key="1">
    <source>
        <dbReference type="PIRSR" id="PIRSR017388-1"/>
    </source>
</evidence>
<dbReference type="InterPro" id="IPR051044">
    <property type="entry name" value="MAG_DAG_Lipase"/>
</dbReference>
<dbReference type="InterPro" id="IPR012354">
    <property type="entry name" value="Esterase_lipase"/>
</dbReference>
<dbReference type="RefSeq" id="WP_134118413.1">
    <property type="nucleotide sequence ID" value="NZ_SOEG01000033.1"/>
</dbReference>
<reference evidence="4 5" key="1">
    <citation type="submission" date="2019-03" db="EMBL/GenBank/DDBJ databases">
        <title>Subsurface microbial communities from deep shales in Ohio and West Virginia, USA.</title>
        <authorList>
            <person name="Wrighton K."/>
        </authorList>
    </citation>
    <scope>NUCLEOTIDE SEQUENCE [LARGE SCALE GENOMIC DNA]</scope>
    <source>
        <strain evidence="4 5">MSL 6dP</strain>
    </source>
</reference>
<name>A0A4R8GT93_9FIRM</name>
<feature type="active site" description="Charge relay system" evidence="1">
    <location>
        <position position="197"/>
    </location>
</feature>
<organism evidence="4 5">
    <name type="scientific">Orenia marismortui</name>
    <dbReference type="NCBI Taxonomy" id="46469"/>
    <lineage>
        <taxon>Bacteria</taxon>
        <taxon>Bacillati</taxon>
        <taxon>Bacillota</taxon>
        <taxon>Clostridia</taxon>
        <taxon>Halanaerobiales</taxon>
        <taxon>Halobacteroidaceae</taxon>
        <taxon>Orenia</taxon>
    </lineage>
</organism>
<dbReference type="PIRSF" id="PIRSF017388">
    <property type="entry name" value="Esterase_lipase"/>
    <property type="match status" value="1"/>
</dbReference>
<accession>A0A4R8GT93</accession>
<feature type="binding site" evidence="2">
    <location>
        <position position="28"/>
    </location>
    <ligand>
        <name>substrate</name>
    </ligand>
</feature>
<comment type="caution">
    <text evidence="4">The sequence shown here is derived from an EMBL/GenBank/DDBJ whole genome shotgun (WGS) entry which is preliminary data.</text>
</comment>
<keyword evidence="5" id="KW-1185">Reference proteome</keyword>
<dbReference type="SUPFAM" id="SSF53474">
    <property type="entry name" value="alpha/beta-Hydrolases"/>
    <property type="match status" value="1"/>
</dbReference>
<sequence length="249" mass="28217">MGDVDVKEYAQPFFFKGNDEACLLIHGFTGSAGHMRYLGEFLNQEGGYTISAPLLPGHGTSVEDMEKRDWQEWIDYVKKEYKQLKEEYNKVYVMGLSMGGIISLILAEEYNVGKVIPIAAPIKIYSKLAYLTPVLKYFKRFKGSKAEILQSDQDDYDVYYGATPISTVPSLLKLMKIARKNLTKITVPTLIIQSKNDRTVKPISAEIIYKNISSQDKDILWLDNAGHVCTISDEKEIIHQQVLSFLSND</sequence>
<evidence type="ECO:0000313" key="5">
    <source>
        <dbReference type="Proteomes" id="UP000295832"/>
    </source>
</evidence>
<dbReference type="PANTHER" id="PTHR11614">
    <property type="entry name" value="PHOSPHOLIPASE-RELATED"/>
    <property type="match status" value="1"/>
</dbReference>
<dbReference type="Pfam" id="PF12146">
    <property type="entry name" value="Hydrolase_4"/>
    <property type="match status" value="1"/>
</dbReference>
<feature type="binding site" evidence="2">
    <location>
        <position position="98"/>
    </location>
    <ligand>
        <name>substrate</name>
    </ligand>
</feature>
<dbReference type="InterPro" id="IPR022742">
    <property type="entry name" value="Hydrolase_4"/>
</dbReference>
<feature type="active site" description="Charge relay system" evidence="1">
    <location>
        <position position="227"/>
    </location>
</feature>
<evidence type="ECO:0000259" key="3">
    <source>
        <dbReference type="Pfam" id="PF12146"/>
    </source>
</evidence>
<proteinExistence type="predicted"/>
<dbReference type="STRING" id="926561.GCA_000379025_03093"/>
<dbReference type="GO" id="GO:0052689">
    <property type="term" value="F:carboxylic ester hydrolase activity"/>
    <property type="evidence" value="ECO:0007669"/>
    <property type="project" value="InterPro"/>
</dbReference>
<gene>
    <name evidence="4" type="ORF">C7959_13324</name>
</gene>